<dbReference type="AlphaFoldDB" id="A0A1B1DSU8"/>
<feature type="compositionally biased region" description="Polar residues" evidence="1">
    <location>
        <begin position="288"/>
        <end position="297"/>
    </location>
</feature>
<evidence type="ECO:0000313" key="2">
    <source>
        <dbReference type="EMBL" id="ANQ05868.1"/>
    </source>
</evidence>
<dbReference type="VEuPathDB" id="PlasmoDB:PCOAH_00000040"/>
<feature type="region of interest" description="Disordered" evidence="1">
    <location>
        <begin position="215"/>
        <end position="243"/>
    </location>
</feature>
<accession>A0A1B1DSU8</accession>
<dbReference type="Pfam" id="PF05795">
    <property type="entry name" value="Plasmodium_Vir"/>
    <property type="match status" value="1"/>
</dbReference>
<dbReference type="EMBL" id="CP016239">
    <property type="protein sequence ID" value="ANQ05868.1"/>
    <property type="molecule type" value="Genomic_DNA"/>
</dbReference>
<evidence type="ECO:0000313" key="3">
    <source>
        <dbReference type="Proteomes" id="UP000092716"/>
    </source>
</evidence>
<dbReference type="GeneID" id="30906723"/>
<dbReference type="KEGG" id="pcot:PCOAH_00000040"/>
<feature type="compositionally biased region" description="Polar residues" evidence="1">
    <location>
        <begin position="315"/>
        <end position="351"/>
    </location>
</feature>
<organism evidence="2 3">
    <name type="scientific">Plasmodium coatneyi</name>
    <dbReference type="NCBI Taxonomy" id="208452"/>
    <lineage>
        <taxon>Eukaryota</taxon>
        <taxon>Sar</taxon>
        <taxon>Alveolata</taxon>
        <taxon>Apicomplexa</taxon>
        <taxon>Aconoidasida</taxon>
        <taxon>Haemosporida</taxon>
        <taxon>Plasmodiidae</taxon>
        <taxon>Plasmodium</taxon>
    </lineage>
</organism>
<gene>
    <name evidence="2" type="ORF">PCOAH_00000040</name>
</gene>
<proteinExistence type="predicted"/>
<dbReference type="OrthoDB" id="383226at2759"/>
<feature type="region of interest" description="Disordered" evidence="1">
    <location>
        <begin position="277"/>
        <end position="351"/>
    </location>
</feature>
<feature type="compositionally biased region" description="Low complexity" evidence="1">
    <location>
        <begin position="231"/>
        <end position="243"/>
    </location>
</feature>
<keyword evidence="3" id="KW-1185">Reference proteome</keyword>
<sequence length="351" mass="39927">MSTPLKEQLSKQLNSWTYFYAPFEGNGDDCKNGIAQNIENLKATNKDIENYLDNIKKAACYVDKMYNWENNLFGSVRCHFLYYWIGEKLSKSLTGHKFSGLLNIICSIVQQEYVSKGCRLICPGNIDQIIFNEMKAVYDFLYNYDTIYTRTRQRRTECNQQYTDYVQGISESHKKVEHHCTDKPNDDYCRNIWTKQKTAIQEKLSELQCKPPAAEEKVTECPSADQELQISSSTHPNNPPSTTTTALSSIFGTLATIGAPFLLYKYKLLAPWFGNNSNGKSRMKRSTARNPDTFTENSSTHDSTDTSTIGPTDIAENSTVRSGVYTTPSIRQSTRRTNNAPGRQNIGYQNM</sequence>
<feature type="compositionally biased region" description="Low complexity" evidence="1">
    <location>
        <begin position="298"/>
        <end position="308"/>
    </location>
</feature>
<name>A0A1B1DSU8_9APIC</name>
<protein>
    <submittedName>
        <fullName evidence="2">KIR protein</fullName>
    </submittedName>
</protein>
<reference evidence="3" key="1">
    <citation type="submission" date="2016-06" db="EMBL/GenBank/DDBJ databases">
        <title>First high quality genome sequence of Plasmodium coatneyi using continuous long reads from single molecule, real-time sequencing.</title>
        <authorList>
            <person name="Chien J.-T."/>
            <person name="Pakala S.B."/>
            <person name="Geraldo J.A."/>
            <person name="Lapp S.A."/>
            <person name="Barnwell J.W."/>
            <person name="Kissinger J.C."/>
            <person name="Galinski M.R."/>
            <person name="Humphrey J.C."/>
        </authorList>
    </citation>
    <scope>NUCLEOTIDE SEQUENCE [LARGE SCALE GENOMIC DNA]</scope>
    <source>
        <strain evidence="3">Hackeri</strain>
    </source>
</reference>
<dbReference type="RefSeq" id="XP_019912563.1">
    <property type="nucleotide sequence ID" value="XM_020056827.1"/>
</dbReference>
<dbReference type="InterPro" id="IPR008780">
    <property type="entry name" value="Plasmodium_Vir"/>
</dbReference>
<evidence type="ECO:0000256" key="1">
    <source>
        <dbReference type="SAM" id="MobiDB-lite"/>
    </source>
</evidence>
<dbReference type="Proteomes" id="UP000092716">
    <property type="component" value="Chromosome 1"/>
</dbReference>